<dbReference type="STRING" id="112090.W4GYY8"/>
<keyword evidence="3" id="KW-0032">Aminotransferase</keyword>
<dbReference type="GeneID" id="20805939"/>
<dbReference type="GO" id="GO:0016212">
    <property type="term" value="F:kynurenine-oxoglutarate transaminase activity"/>
    <property type="evidence" value="ECO:0007669"/>
    <property type="project" value="TreeGrafter"/>
</dbReference>
<evidence type="ECO:0000256" key="4">
    <source>
        <dbReference type="ARBA" id="ARBA00022679"/>
    </source>
</evidence>
<evidence type="ECO:0000256" key="5">
    <source>
        <dbReference type="ARBA" id="ARBA00022898"/>
    </source>
</evidence>
<evidence type="ECO:0000313" key="11">
    <source>
        <dbReference type="Proteomes" id="UP000286510"/>
    </source>
</evidence>
<name>W4GYY8_APHAT</name>
<dbReference type="InterPro" id="IPR051326">
    <property type="entry name" value="Kynurenine-oxoglutarate_AT"/>
</dbReference>
<evidence type="ECO:0000256" key="2">
    <source>
        <dbReference type="ARBA" id="ARBA00007441"/>
    </source>
</evidence>
<dbReference type="PANTHER" id="PTHR43807">
    <property type="entry name" value="FI04487P"/>
    <property type="match status" value="1"/>
</dbReference>
<proteinExistence type="inferred from homology"/>
<dbReference type="InterPro" id="IPR015424">
    <property type="entry name" value="PyrdxlP-dep_Trfase"/>
</dbReference>
<dbReference type="RefSeq" id="XP_009826569.1">
    <property type="nucleotide sequence ID" value="XM_009828267.1"/>
</dbReference>
<evidence type="ECO:0000313" key="7">
    <source>
        <dbReference type="EMBL" id="ETV84877.1"/>
    </source>
</evidence>
<dbReference type="EMBL" id="KI913119">
    <property type="protein sequence ID" value="ETV84877.1"/>
    <property type="molecule type" value="Genomic_DNA"/>
</dbReference>
<dbReference type="EMBL" id="QUTB01003302">
    <property type="protein sequence ID" value="RHY68714.1"/>
    <property type="molecule type" value="Genomic_DNA"/>
</dbReference>
<dbReference type="InterPro" id="IPR004839">
    <property type="entry name" value="Aminotransferase_I/II_large"/>
</dbReference>
<reference evidence="10 11" key="2">
    <citation type="submission" date="2018-08" db="EMBL/GenBank/DDBJ databases">
        <title>Aphanomyces genome sequencing and annotation.</title>
        <authorList>
            <person name="Minardi D."/>
            <person name="Oidtmann B."/>
            <person name="Van Der Giezen M."/>
            <person name="Studholme D.J."/>
        </authorList>
    </citation>
    <scope>NUCLEOTIDE SEQUENCE [LARGE SCALE GENOMIC DNA]</scope>
    <source>
        <strain evidence="9 11">FDL457</strain>
        <strain evidence="8 10">Si</strain>
    </source>
</reference>
<dbReference type="AlphaFoldDB" id="W4GYY8"/>
<dbReference type="Proteomes" id="UP000283543">
    <property type="component" value="Unassembled WGS sequence"/>
</dbReference>
<dbReference type="InterPro" id="IPR015422">
    <property type="entry name" value="PyrdxlP-dep_Trfase_small"/>
</dbReference>
<evidence type="ECO:0000259" key="6">
    <source>
        <dbReference type="Pfam" id="PF00155"/>
    </source>
</evidence>
<comment type="cofactor">
    <cofactor evidence="1">
        <name>pyridoxal 5'-phosphate</name>
        <dbReference type="ChEBI" id="CHEBI:597326"/>
    </cofactor>
</comment>
<dbReference type="OrthoDB" id="2414662at2759"/>
<dbReference type="VEuPathDB" id="FungiDB:H257_03943"/>
<gene>
    <name evidence="9" type="ORF">DYB26_000204</name>
    <name evidence="8" type="ORF">DYB34_000276</name>
    <name evidence="7" type="ORF">H257_03943</name>
</gene>
<evidence type="ECO:0000313" key="9">
    <source>
        <dbReference type="EMBL" id="RHY99530.1"/>
    </source>
</evidence>
<dbReference type="Proteomes" id="UP000286510">
    <property type="component" value="Unassembled WGS sequence"/>
</dbReference>
<accession>W4GYY8</accession>
<keyword evidence="5" id="KW-0663">Pyridoxal phosphate</keyword>
<reference evidence="7" key="1">
    <citation type="submission" date="2013-12" db="EMBL/GenBank/DDBJ databases">
        <title>The Genome Sequence of Aphanomyces astaci APO3.</title>
        <authorList>
            <consortium name="The Broad Institute Genomics Platform"/>
            <person name="Russ C."/>
            <person name="Tyler B."/>
            <person name="van West P."/>
            <person name="Dieguez-Uribeondo J."/>
            <person name="Young S.K."/>
            <person name="Zeng Q."/>
            <person name="Gargeya S."/>
            <person name="Fitzgerald M."/>
            <person name="Abouelleil A."/>
            <person name="Alvarado L."/>
            <person name="Chapman S.B."/>
            <person name="Gainer-Dewar J."/>
            <person name="Goldberg J."/>
            <person name="Griggs A."/>
            <person name="Gujja S."/>
            <person name="Hansen M."/>
            <person name="Howarth C."/>
            <person name="Imamovic A."/>
            <person name="Ireland A."/>
            <person name="Larimer J."/>
            <person name="McCowan C."/>
            <person name="Murphy C."/>
            <person name="Pearson M."/>
            <person name="Poon T.W."/>
            <person name="Priest M."/>
            <person name="Roberts A."/>
            <person name="Saif S."/>
            <person name="Shea T."/>
            <person name="Sykes S."/>
            <person name="Wortman J."/>
            <person name="Nusbaum C."/>
            <person name="Birren B."/>
        </authorList>
    </citation>
    <scope>NUCLEOTIDE SEQUENCE [LARGE SCALE GENOMIC DNA]</scope>
    <source>
        <strain evidence="7">APO3</strain>
    </source>
</reference>
<evidence type="ECO:0000256" key="3">
    <source>
        <dbReference type="ARBA" id="ARBA00022576"/>
    </source>
</evidence>
<feature type="domain" description="Aminotransferase class I/classII large" evidence="6">
    <location>
        <begin position="26"/>
        <end position="397"/>
    </location>
</feature>
<evidence type="ECO:0000256" key="1">
    <source>
        <dbReference type="ARBA" id="ARBA00001933"/>
    </source>
</evidence>
<sequence length="409" mass="44944">MARRLNGFDQPTVWHEFTPLAIKHNAVNLGQGFPDWPCDAFVKDAAKIAIDADVNQYARPGGHLRLVREVAKHYTTSLARPVPIEPTTEVAIGVGASEIMYSAMMGLVNPGDEVILIEPAFDIYASQVQMAGGVCVFVPLTFNESTSQFELDLPAMEAAFTSKTRVLVVNSPHNPTGTVFPKQDLEQLASVVKCFPNVVVVADDVYEHIVFAPLTRFATLPGMWERTITVGSAGKTFSVTGWKVGWAVGPPHLIKWLNLANNWVMFCVAAPLQEAVATMLKKAVRPFESFSSYYAYLGDKYLKKRDWLAAALTALGIPVVLAQGGTFLFADVSRVAVPASYLDDGNTPKDYAFCRWLTIEKQVTTIPTSAFYSHTNKANGHCFVRFAYCKSDVSLALAIERLQSIQLLE</sequence>
<dbReference type="EMBL" id="QUTF01019491">
    <property type="protein sequence ID" value="RHY99530.1"/>
    <property type="molecule type" value="Genomic_DNA"/>
</dbReference>
<dbReference type="GO" id="GO:0005737">
    <property type="term" value="C:cytoplasm"/>
    <property type="evidence" value="ECO:0007669"/>
    <property type="project" value="TreeGrafter"/>
</dbReference>
<dbReference type="SUPFAM" id="SSF53383">
    <property type="entry name" value="PLP-dependent transferases"/>
    <property type="match status" value="1"/>
</dbReference>
<dbReference type="Pfam" id="PF00155">
    <property type="entry name" value="Aminotran_1_2"/>
    <property type="match status" value="1"/>
</dbReference>
<dbReference type="InterPro" id="IPR015421">
    <property type="entry name" value="PyrdxlP-dep_Trfase_major"/>
</dbReference>
<dbReference type="GO" id="GO:0030170">
    <property type="term" value="F:pyridoxal phosphate binding"/>
    <property type="evidence" value="ECO:0007669"/>
    <property type="project" value="InterPro"/>
</dbReference>
<evidence type="ECO:0000313" key="10">
    <source>
        <dbReference type="Proteomes" id="UP000283543"/>
    </source>
</evidence>
<dbReference type="FunFam" id="3.40.640.10:FF:000024">
    <property type="entry name" value="Kynurenine--oxoglutarate transaminase 3"/>
    <property type="match status" value="1"/>
</dbReference>
<dbReference type="PANTHER" id="PTHR43807:SF20">
    <property type="entry name" value="FI04487P"/>
    <property type="match status" value="1"/>
</dbReference>
<organism evidence="7">
    <name type="scientific">Aphanomyces astaci</name>
    <name type="common">Crayfish plague agent</name>
    <dbReference type="NCBI Taxonomy" id="112090"/>
    <lineage>
        <taxon>Eukaryota</taxon>
        <taxon>Sar</taxon>
        <taxon>Stramenopiles</taxon>
        <taxon>Oomycota</taxon>
        <taxon>Saprolegniomycetes</taxon>
        <taxon>Saprolegniales</taxon>
        <taxon>Verrucalvaceae</taxon>
        <taxon>Aphanomyces</taxon>
    </lineage>
</organism>
<protein>
    <recommendedName>
        <fullName evidence="6">Aminotransferase class I/classII large domain-containing protein</fullName>
    </recommendedName>
</protein>
<dbReference type="CDD" id="cd00609">
    <property type="entry name" value="AAT_like"/>
    <property type="match status" value="1"/>
</dbReference>
<dbReference type="Gene3D" id="3.90.1150.10">
    <property type="entry name" value="Aspartate Aminotransferase, domain 1"/>
    <property type="match status" value="1"/>
</dbReference>
<evidence type="ECO:0000313" key="8">
    <source>
        <dbReference type="EMBL" id="RHY68714.1"/>
    </source>
</evidence>
<keyword evidence="4" id="KW-0808">Transferase</keyword>
<dbReference type="Gene3D" id="3.40.640.10">
    <property type="entry name" value="Type I PLP-dependent aspartate aminotransferase-like (Major domain)"/>
    <property type="match status" value="1"/>
</dbReference>
<comment type="similarity">
    <text evidence="2">Belongs to the class-I pyridoxal-phosphate-dependent aminotransferase family.</text>
</comment>